<dbReference type="GO" id="GO:0051262">
    <property type="term" value="P:protein tetramerization"/>
    <property type="evidence" value="ECO:0007669"/>
    <property type="project" value="InterPro"/>
</dbReference>
<keyword evidence="9" id="KW-1185">Reference proteome</keyword>
<dbReference type="HAMAP" id="MF_00821">
    <property type="entry name" value="SecB"/>
    <property type="match status" value="1"/>
</dbReference>
<comment type="function">
    <text evidence="6">One of the proteins required for the normal export of preproteins out of the cell cytoplasm. It is a molecular chaperone that binds to a subset of precursor proteins, maintaining them in a translocation-competent state. It also specifically binds to its receptor SecA.</text>
</comment>
<evidence type="ECO:0000256" key="5">
    <source>
        <dbReference type="ARBA" id="ARBA00023186"/>
    </source>
</evidence>
<dbReference type="NCBIfam" id="TIGR00809">
    <property type="entry name" value="secB"/>
    <property type="match status" value="1"/>
</dbReference>
<evidence type="ECO:0000313" key="9">
    <source>
        <dbReference type="Proteomes" id="UP000282971"/>
    </source>
</evidence>
<dbReference type="GO" id="GO:0006457">
    <property type="term" value="P:protein folding"/>
    <property type="evidence" value="ECO:0007669"/>
    <property type="project" value="UniProtKB-UniRule"/>
</dbReference>
<dbReference type="InterPro" id="IPR035958">
    <property type="entry name" value="SecB-like_sf"/>
</dbReference>
<sequence>MADEQGADQGAEATFPNGADNEPQVMMIAQYVKDLSFENPNSPAIYQAPEQPKIDVQFNIGSQQAADDVFEVMLKIEVAATFGDTLGYAVELVYAGLFGLRNIPADQMQPFLFAEAPRLLFPFARRVVSDAIRDGNFSPLVLEPIDFGTLYLQQAAQQAELATAEPAGEA</sequence>
<dbReference type="OrthoDB" id="9795145at2"/>
<dbReference type="AlphaFoldDB" id="A0A437LUY7"/>
<dbReference type="SUPFAM" id="SSF54611">
    <property type="entry name" value="SecB-like"/>
    <property type="match status" value="1"/>
</dbReference>
<keyword evidence="3 6" id="KW-0653">Protein transport</keyword>
<dbReference type="NCBIfam" id="NF004392">
    <property type="entry name" value="PRK05751.1-3"/>
    <property type="match status" value="1"/>
</dbReference>
<dbReference type="PRINTS" id="PR01594">
    <property type="entry name" value="SECBCHAPRONE"/>
</dbReference>
<comment type="caution">
    <text evidence="8">The sequence shown here is derived from an EMBL/GenBank/DDBJ whole genome shotgun (WGS) entry which is preliminary data.</text>
</comment>
<comment type="similarity">
    <text evidence="1 6">Belongs to the SecB family.</text>
</comment>
<dbReference type="GO" id="GO:0015031">
    <property type="term" value="P:protein transport"/>
    <property type="evidence" value="ECO:0007669"/>
    <property type="project" value="UniProtKB-UniRule"/>
</dbReference>
<keyword evidence="5 6" id="KW-0143">Chaperone</keyword>
<dbReference type="PANTHER" id="PTHR36918:SF1">
    <property type="entry name" value="PROTEIN-EXPORT PROTEIN SECB"/>
    <property type="match status" value="1"/>
</dbReference>
<keyword evidence="2 6" id="KW-0813">Transport</keyword>
<dbReference type="PANTHER" id="PTHR36918">
    <property type="match status" value="1"/>
</dbReference>
<accession>A0A437LUY7</accession>
<evidence type="ECO:0000256" key="1">
    <source>
        <dbReference type="ARBA" id="ARBA00009990"/>
    </source>
</evidence>
<keyword evidence="6" id="KW-0963">Cytoplasm</keyword>
<dbReference type="Gene3D" id="3.10.420.10">
    <property type="entry name" value="SecB-like"/>
    <property type="match status" value="1"/>
</dbReference>
<keyword evidence="4 6" id="KW-0811">Translocation</keyword>
<evidence type="ECO:0000256" key="3">
    <source>
        <dbReference type="ARBA" id="ARBA00022927"/>
    </source>
</evidence>
<dbReference type="EMBL" id="SACN01000006">
    <property type="protein sequence ID" value="RVT89186.1"/>
    <property type="molecule type" value="Genomic_DNA"/>
</dbReference>
<evidence type="ECO:0000313" key="8">
    <source>
        <dbReference type="EMBL" id="RVT89186.1"/>
    </source>
</evidence>
<evidence type="ECO:0000256" key="7">
    <source>
        <dbReference type="SAM" id="MobiDB-lite"/>
    </source>
</evidence>
<reference evidence="8 9" key="1">
    <citation type="submission" date="2019-01" db="EMBL/GenBank/DDBJ databases">
        <authorList>
            <person name="Chen W.-M."/>
        </authorList>
    </citation>
    <scope>NUCLEOTIDE SEQUENCE [LARGE SCALE GENOMIC DNA]</scope>
    <source>
        <strain evidence="8 9">CCP-7</strain>
    </source>
</reference>
<organism evidence="8 9">
    <name type="scientific">Sphingomonas crocodyli</name>
    <dbReference type="NCBI Taxonomy" id="1979270"/>
    <lineage>
        <taxon>Bacteria</taxon>
        <taxon>Pseudomonadati</taxon>
        <taxon>Pseudomonadota</taxon>
        <taxon>Alphaproteobacteria</taxon>
        <taxon>Sphingomonadales</taxon>
        <taxon>Sphingomonadaceae</taxon>
        <taxon>Sphingomonas</taxon>
    </lineage>
</organism>
<proteinExistence type="inferred from homology"/>
<dbReference type="RefSeq" id="WP_127746776.1">
    <property type="nucleotide sequence ID" value="NZ_SACN01000006.1"/>
</dbReference>
<dbReference type="GO" id="GO:0005737">
    <property type="term" value="C:cytoplasm"/>
    <property type="evidence" value="ECO:0007669"/>
    <property type="project" value="UniProtKB-SubCell"/>
</dbReference>
<protein>
    <recommendedName>
        <fullName evidence="6">Protein-export protein SecB</fullName>
    </recommendedName>
</protein>
<dbReference type="GO" id="GO:0051082">
    <property type="term" value="F:unfolded protein binding"/>
    <property type="evidence" value="ECO:0007669"/>
    <property type="project" value="InterPro"/>
</dbReference>
<comment type="subunit">
    <text evidence="6">Homotetramer, a dimer of dimers. One homotetramer interacts with 1 SecA dimer.</text>
</comment>
<evidence type="ECO:0000256" key="2">
    <source>
        <dbReference type="ARBA" id="ARBA00022448"/>
    </source>
</evidence>
<dbReference type="Pfam" id="PF02556">
    <property type="entry name" value="SecB"/>
    <property type="match status" value="1"/>
</dbReference>
<dbReference type="Proteomes" id="UP000282971">
    <property type="component" value="Unassembled WGS sequence"/>
</dbReference>
<name>A0A437LUY7_9SPHN</name>
<evidence type="ECO:0000256" key="4">
    <source>
        <dbReference type="ARBA" id="ARBA00023010"/>
    </source>
</evidence>
<comment type="subcellular location">
    <subcellularLocation>
        <location evidence="6">Cytoplasm</location>
    </subcellularLocation>
</comment>
<gene>
    <name evidence="6 8" type="primary">secB</name>
    <name evidence="8" type="ORF">EOD43_23020</name>
</gene>
<feature type="region of interest" description="Disordered" evidence="7">
    <location>
        <begin position="1"/>
        <end position="20"/>
    </location>
</feature>
<evidence type="ECO:0000256" key="6">
    <source>
        <dbReference type="HAMAP-Rule" id="MF_00821"/>
    </source>
</evidence>
<dbReference type="InterPro" id="IPR003708">
    <property type="entry name" value="SecB"/>
</dbReference>